<feature type="non-terminal residue" evidence="13">
    <location>
        <position position="1"/>
    </location>
</feature>
<evidence type="ECO:0000256" key="2">
    <source>
        <dbReference type="ARBA" id="ARBA00022723"/>
    </source>
</evidence>
<evidence type="ECO:0000256" key="5">
    <source>
        <dbReference type="ARBA" id="ARBA00023038"/>
    </source>
</evidence>
<evidence type="ECO:0000259" key="12">
    <source>
        <dbReference type="PROSITE" id="PS50071"/>
    </source>
</evidence>
<feature type="domain" description="Homeobox" evidence="12">
    <location>
        <begin position="20"/>
        <end position="80"/>
    </location>
</feature>
<dbReference type="GO" id="GO:0000981">
    <property type="term" value="F:DNA-binding transcription factor activity, RNA polymerase II-specific"/>
    <property type="evidence" value="ECO:0007669"/>
    <property type="project" value="InterPro"/>
</dbReference>
<dbReference type="PANTHER" id="PTHR24208">
    <property type="entry name" value="LIM/HOMEOBOX PROTEIN LHX"/>
    <property type="match status" value="1"/>
</dbReference>
<comment type="caution">
    <text evidence="13">The sequence shown here is derived from an EMBL/GenBank/DDBJ whole genome shotgun (WGS) entry which is preliminary data.</text>
</comment>
<feature type="compositionally biased region" description="Low complexity" evidence="11">
    <location>
        <begin position="9"/>
        <end position="19"/>
    </location>
</feature>
<evidence type="ECO:0000256" key="6">
    <source>
        <dbReference type="ARBA" id="ARBA00023125"/>
    </source>
</evidence>
<dbReference type="EMBL" id="CAJOBG010122472">
    <property type="protein sequence ID" value="CAF4784116.1"/>
    <property type="molecule type" value="Genomic_DNA"/>
</dbReference>
<keyword evidence="4" id="KW-0862">Zinc</keyword>
<dbReference type="Gene3D" id="1.10.10.60">
    <property type="entry name" value="Homeodomain-like"/>
    <property type="match status" value="1"/>
</dbReference>
<keyword evidence="7 9" id="KW-0371">Homeobox</keyword>
<proteinExistence type="predicted"/>
<comment type="subcellular location">
    <subcellularLocation>
        <location evidence="1 9 10">Nucleus</location>
    </subcellularLocation>
</comment>
<evidence type="ECO:0000256" key="7">
    <source>
        <dbReference type="ARBA" id="ARBA00023155"/>
    </source>
</evidence>
<evidence type="ECO:0000256" key="8">
    <source>
        <dbReference type="ARBA" id="ARBA00023242"/>
    </source>
</evidence>
<keyword evidence="5" id="KW-0440">LIM domain</keyword>
<dbReference type="GO" id="GO:0005634">
    <property type="term" value="C:nucleus"/>
    <property type="evidence" value="ECO:0007669"/>
    <property type="project" value="UniProtKB-SubCell"/>
</dbReference>
<keyword evidence="8 9" id="KW-0539">Nucleus</keyword>
<dbReference type="PROSITE" id="PS50071">
    <property type="entry name" value="HOMEOBOX_2"/>
    <property type="match status" value="1"/>
</dbReference>
<protein>
    <recommendedName>
        <fullName evidence="12">Homeobox domain-containing protein</fullName>
    </recommendedName>
</protein>
<dbReference type="InterPro" id="IPR001356">
    <property type="entry name" value="HD"/>
</dbReference>
<dbReference type="PANTHER" id="PTHR24208:SF105">
    <property type="entry name" value="DLIM1"/>
    <property type="match status" value="1"/>
</dbReference>
<keyword evidence="2" id="KW-0479">Metal-binding</keyword>
<feature type="non-terminal residue" evidence="13">
    <location>
        <position position="80"/>
    </location>
</feature>
<evidence type="ECO:0000256" key="9">
    <source>
        <dbReference type="PROSITE-ProRule" id="PRU00108"/>
    </source>
</evidence>
<evidence type="ECO:0000256" key="1">
    <source>
        <dbReference type="ARBA" id="ARBA00004123"/>
    </source>
</evidence>
<dbReference type="CDD" id="cd00086">
    <property type="entry name" value="homeodomain"/>
    <property type="match status" value="1"/>
</dbReference>
<dbReference type="PROSITE" id="PS00027">
    <property type="entry name" value="HOMEOBOX_1"/>
    <property type="match status" value="1"/>
</dbReference>
<dbReference type="FunFam" id="1.10.10.60:FF:000075">
    <property type="entry name" value="LIM/homeobox protein Lhx1"/>
    <property type="match status" value="1"/>
</dbReference>
<evidence type="ECO:0000313" key="14">
    <source>
        <dbReference type="Proteomes" id="UP000663866"/>
    </source>
</evidence>
<dbReference type="GO" id="GO:0000977">
    <property type="term" value="F:RNA polymerase II transcription regulatory region sequence-specific DNA binding"/>
    <property type="evidence" value="ECO:0007669"/>
    <property type="project" value="TreeGrafter"/>
</dbReference>
<dbReference type="SUPFAM" id="SSF46689">
    <property type="entry name" value="Homeodomain-like"/>
    <property type="match status" value="1"/>
</dbReference>
<evidence type="ECO:0000256" key="10">
    <source>
        <dbReference type="RuleBase" id="RU000682"/>
    </source>
</evidence>
<keyword evidence="3" id="KW-0677">Repeat</keyword>
<dbReference type="Pfam" id="PF00046">
    <property type="entry name" value="Homeodomain"/>
    <property type="match status" value="1"/>
</dbReference>
<evidence type="ECO:0000256" key="11">
    <source>
        <dbReference type="SAM" id="MobiDB-lite"/>
    </source>
</evidence>
<dbReference type="InterPro" id="IPR017970">
    <property type="entry name" value="Homeobox_CS"/>
</dbReference>
<dbReference type="AlphaFoldDB" id="A0A821NFV8"/>
<keyword evidence="14" id="KW-1185">Reference proteome</keyword>
<keyword evidence="6 9" id="KW-0238">DNA-binding</keyword>
<gene>
    <name evidence="13" type="ORF">OVN521_LOCUS51288</name>
</gene>
<dbReference type="GO" id="GO:0046872">
    <property type="term" value="F:metal ion binding"/>
    <property type="evidence" value="ECO:0007669"/>
    <property type="project" value="UniProtKB-KW"/>
</dbReference>
<dbReference type="SMART" id="SM00389">
    <property type="entry name" value="HOX"/>
    <property type="match status" value="1"/>
</dbReference>
<evidence type="ECO:0000256" key="3">
    <source>
        <dbReference type="ARBA" id="ARBA00022737"/>
    </source>
</evidence>
<dbReference type="InterPro" id="IPR009057">
    <property type="entry name" value="Homeodomain-like_sf"/>
</dbReference>
<dbReference type="InterPro" id="IPR000047">
    <property type="entry name" value="HTH_motif"/>
</dbReference>
<dbReference type="InterPro" id="IPR050453">
    <property type="entry name" value="LIM_Homeobox_TF"/>
</dbReference>
<dbReference type="PRINTS" id="PR00031">
    <property type="entry name" value="HTHREPRESSR"/>
</dbReference>
<dbReference type="GO" id="GO:0030182">
    <property type="term" value="P:neuron differentiation"/>
    <property type="evidence" value="ECO:0007669"/>
    <property type="project" value="TreeGrafter"/>
</dbReference>
<reference evidence="13" key="1">
    <citation type="submission" date="2021-02" db="EMBL/GenBank/DDBJ databases">
        <authorList>
            <person name="Nowell W R."/>
        </authorList>
    </citation>
    <scope>NUCLEOTIDE SEQUENCE</scope>
</reference>
<accession>A0A821NFV8</accession>
<organism evidence="13 14">
    <name type="scientific">Rotaria magnacalcarata</name>
    <dbReference type="NCBI Taxonomy" id="392030"/>
    <lineage>
        <taxon>Eukaryota</taxon>
        <taxon>Metazoa</taxon>
        <taxon>Spiralia</taxon>
        <taxon>Gnathifera</taxon>
        <taxon>Rotifera</taxon>
        <taxon>Eurotatoria</taxon>
        <taxon>Bdelloidea</taxon>
        <taxon>Philodinida</taxon>
        <taxon>Philodinidae</taxon>
        <taxon>Rotaria</taxon>
    </lineage>
</organism>
<sequence>SYQQKKSNVDNGDNGNSNGPKKRGPRTTIKTKQLEQLKSAFAATPKPTRHIREELARETGLAMRVIQVWFQNRRSKERRI</sequence>
<feature type="region of interest" description="Disordered" evidence="11">
    <location>
        <begin position="1"/>
        <end position="29"/>
    </location>
</feature>
<name>A0A821NFV8_9BILA</name>
<dbReference type="Proteomes" id="UP000663866">
    <property type="component" value="Unassembled WGS sequence"/>
</dbReference>
<evidence type="ECO:0000313" key="13">
    <source>
        <dbReference type="EMBL" id="CAF4784116.1"/>
    </source>
</evidence>
<evidence type="ECO:0000256" key="4">
    <source>
        <dbReference type="ARBA" id="ARBA00022833"/>
    </source>
</evidence>